<accession>A0AAD4LF33</accession>
<dbReference type="Proteomes" id="UP001201163">
    <property type="component" value="Unassembled WGS sequence"/>
</dbReference>
<dbReference type="AlphaFoldDB" id="A0AAD4LF33"/>
<evidence type="ECO:0000313" key="2">
    <source>
        <dbReference type="Proteomes" id="UP001201163"/>
    </source>
</evidence>
<gene>
    <name evidence="1" type="ORF">EDB92DRAFT_1816509</name>
</gene>
<sequence length="108" mass="12276">MPLVDTPFLRPMKTVEGADRLIQHAHVLYEQYEHIMKPIERTLAGDRMTFATDVRHGVEEKSWLAQGGQASLYSDLAQEALETVKVRFVDEAIEFRGRKEGLLAPVPQ</sequence>
<comment type="caution">
    <text evidence="1">The sequence shown here is derived from an EMBL/GenBank/DDBJ whole genome shotgun (WGS) entry which is preliminary data.</text>
</comment>
<dbReference type="EMBL" id="JAKELL010000028">
    <property type="protein sequence ID" value="KAH8991000.1"/>
    <property type="molecule type" value="Genomic_DNA"/>
</dbReference>
<reference evidence="1" key="1">
    <citation type="submission" date="2022-01" db="EMBL/GenBank/DDBJ databases">
        <title>Comparative genomics reveals a dynamic genome evolution in the ectomycorrhizal milk-cap (Lactarius) mushrooms.</title>
        <authorList>
            <consortium name="DOE Joint Genome Institute"/>
            <person name="Lebreton A."/>
            <person name="Tang N."/>
            <person name="Kuo A."/>
            <person name="LaButti K."/>
            <person name="Drula E."/>
            <person name="Barry K."/>
            <person name="Clum A."/>
            <person name="Lipzen A."/>
            <person name="Mousain D."/>
            <person name="Ng V."/>
            <person name="Wang R."/>
            <person name="Wang X."/>
            <person name="Dai Y."/>
            <person name="Henrissat B."/>
            <person name="Grigoriev I.V."/>
            <person name="Guerin-Laguette A."/>
            <person name="Yu F."/>
            <person name="Martin F.M."/>
        </authorList>
    </citation>
    <scope>NUCLEOTIDE SEQUENCE</scope>
    <source>
        <strain evidence="1">QP</strain>
    </source>
</reference>
<evidence type="ECO:0000313" key="1">
    <source>
        <dbReference type="EMBL" id="KAH8991000.1"/>
    </source>
</evidence>
<keyword evidence="2" id="KW-1185">Reference proteome</keyword>
<proteinExistence type="predicted"/>
<protein>
    <submittedName>
        <fullName evidence="1">Uncharacterized protein</fullName>
    </submittedName>
</protein>
<organism evidence="1 2">
    <name type="scientific">Lactarius akahatsu</name>
    <dbReference type="NCBI Taxonomy" id="416441"/>
    <lineage>
        <taxon>Eukaryota</taxon>
        <taxon>Fungi</taxon>
        <taxon>Dikarya</taxon>
        <taxon>Basidiomycota</taxon>
        <taxon>Agaricomycotina</taxon>
        <taxon>Agaricomycetes</taxon>
        <taxon>Russulales</taxon>
        <taxon>Russulaceae</taxon>
        <taxon>Lactarius</taxon>
    </lineage>
</organism>
<name>A0AAD4LF33_9AGAM</name>